<feature type="signal peptide" evidence="1">
    <location>
        <begin position="1"/>
        <end position="17"/>
    </location>
</feature>
<sequence>MKLTTVVTVAAVMAALAGCSVFEKKDTSGTVPATEARPGSTSAGVQRTGAGNLEIYVGSTEQPKTTIRTGAPGKKTTKVVPAKTTPLQVGAQTYLAVGPILTSTDVKKVFVTKAGDRPALGLRLTPEGTRKLNAEITGKIAKGKMVLASLNDSVFSTTIASPGAVDDGVLLLPMATLNNAKTAADIIRGKK</sequence>
<dbReference type="EMBL" id="AYXT01000010">
    <property type="protein sequence ID" value="ETF02356.1"/>
    <property type="molecule type" value="Genomic_DNA"/>
</dbReference>
<evidence type="ECO:0000313" key="2">
    <source>
        <dbReference type="EMBL" id="ETF02356.1"/>
    </source>
</evidence>
<feature type="chain" id="PRO_5004772990" description="Preprotein translocase subunit SecD" evidence="1">
    <location>
        <begin position="18"/>
        <end position="191"/>
    </location>
</feature>
<dbReference type="HOGENOM" id="CLU_1418832_0_0_4"/>
<protein>
    <recommendedName>
        <fullName evidence="4">Preprotein translocase subunit SecD</fullName>
    </recommendedName>
</protein>
<keyword evidence="1" id="KW-0732">Signal</keyword>
<evidence type="ECO:0000313" key="3">
    <source>
        <dbReference type="Proteomes" id="UP000018733"/>
    </source>
</evidence>
<evidence type="ECO:0008006" key="4">
    <source>
        <dbReference type="Google" id="ProtNLM"/>
    </source>
</evidence>
<comment type="caution">
    <text evidence="2">The sequence shown here is derived from an EMBL/GenBank/DDBJ whole genome shotgun (WGS) entry which is preliminary data.</text>
</comment>
<dbReference type="STRING" id="1424334.W822_13255"/>
<proteinExistence type="predicted"/>
<keyword evidence="3" id="KW-1185">Reference proteome</keyword>
<dbReference type="PROSITE" id="PS51257">
    <property type="entry name" value="PROKAR_LIPOPROTEIN"/>
    <property type="match status" value="1"/>
</dbReference>
<evidence type="ECO:0000256" key="1">
    <source>
        <dbReference type="SAM" id="SignalP"/>
    </source>
</evidence>
<dbReference type="AlphaFoldDB" id="V8QQV3"/>
<dbReference type="eggNOG" id="ENOG50301BY">
    <property type="taxonomic scope" value="Bacteria"/>
</dbReference>
<gene>
    <name evidence="2" type="ORF">W822_13255</name>
</gene>
<reference evidence="2 3" key="1">
    <citation type="journal article" date="2014" name="Genome Announc.">
        <title>Draft Genome Sequence of Advenella kashmirensis Strain W13003, a Polycyclic Aromatic Hydrocarbon-Degrading Bacterium.</title>
        <authorList>
            <person name="Wang X."/>
            <person name="Jin D."/>
            <person name="Zhou L."/>
            <person name="Wu L."/>
            <person name="An W."/>
            <person name="Zhao L."/>
        </authorList>
    </citation>
    <scope>NUCLEOTIDE SEQUENCE [LARGE SCALE GENOMIC DNA]</scope>
    <source>
        <strain evidence="2 3">W13003</strain>
    </source>
</reference>
<dbReference type="PATRIC" id="fig|1424334.3.peg.2660"/>
<accession>V8QQV3</accession>
<organism evidence="2 3">
    <name type="scientific">Advenella kashmirensis W13003</name>
    <dbReference type="NCBI Taxonomy" id="1424334"/>
    <lineage>
        <taxon>Bacteria</taxon>
        <taxon>Pseudomonadati</taxon>
        <taxon>Pseudomonadota</taxon>
        <taxon>Betaproteobacteria</taxon>
        <taxon>Burkholderiales</taxon>
        <taxon>Alcaligenaceae</taxon>
    </lineage>
</organism>
<name>V8QQV3_9BURK</name>
<dbReference type="RefSeq" id="WP_024005610.1">
    <property type="nucleotide sequence ID" value="NZ_KI650980.1"/>
</dbReference>
<dbReference type="OrthoDB" id="8684021at2"/>
<dbReference type="Proteomes" id="UP000018733">
    <property type="component" value="Unassembled WGS sequence"/>
</dbReference>